<dbReference type="InterPro" id="IPR013320">
    <property type="entry name" value="ConA-like_dom_sf"/>
</dbReference>
<dbReference type="RefSeq" id="WP_386102499.1">
    <property type="nucleotide sequence ID" value="NZ_JBHUOZ010000003.1"/>
</dbReference>
<keyword evidence="3" id="KW-1185">Reference proteome</keyword>
<feature type="signal peptide" evidence="1">
    <location>
        <begin position="1"/>
        <end position="24"/>
    </location>
</feature>
<dbReference type="Pfam" id="PF13385">
    <property type="entry name" value="Laminin_G_3"/>
    <property type="match status" value="1"/>
</dbReference>
<proteinExistence type="predicted"/>
<name>A0ABW6ABX9_9BACT</name>
<dbReference type="InterPro" id="IPR002591">
    <property type="entry name" value="Phosphodiest/P_Trfase"/>
</dbReference>
<dbReference type="InterPro" id="IPR017850">
    <property type="entry name" value="Alkaline_phosphatase_core_sf"/>
</dbReference>
<dbReference type="Gene3D" id="2.60.120.200">
    <property type="match status" value="1"/>
</dbReference>
<dbReference type="EMBL" id="JBHUOZ010000003">
    <property type="protein sequence ID" value="MFD2921693.1"/>
    <property type="molecule type" value="Genomic_DNA"/>
</dbReference>
<evidence type="ECO:0000313" key="2">
    <source>
        <dbReference type="EMBL" id="MFD2921693.1"/>
    </source>
</evidence>
<comment type="caution">
    <text evidence="2">The sequence shown here is derived from an EMBL/GenBank/DDBJ whole genome shotgun (WGS) entry which is preliminary data.</text>
</comment>
<dbReference type="Proteomes" id="UP001597511">
    <property type="component" value="Unassembled WGS sequence"/>
</dbReference>
<evidence type="ECO:0000313" key="3">
    <source>
        <dbReference type="Proteomes" id="UP001597511"/>
    </source>
</evidence>
<sequence>MLNTINHKKMYRLFLGLMSFSAVAFFFSCNKDFPNKLTDNDIVDSTLTGTMERKVLLVVVNGARGEAVRAANIPNMVSLSDNAIYSWNALTEYNNVGTPIADATGWANILTGATSAQHKVTSNDFSGNDLAAYPTFLSRIKAAKPAAKTTAIVSSPALKTNLLTDATQVQELSTDAAVHTAAMTELGSGTSSLVFVEYNGVAIAGAAYGFENTTAQYMNAITQVDTYIGALVEQVKKRDNYKHENWLVIITSNKGGATISIPADLSAYGDSWRNTFTIMYQPKFAPQFVPKPISSRGFSPFKDSALRLYGIPTAAPGGTRVIIQNKPGETNQTLFDVENGALTVEAKVKFNKNSSGNYSYSFPPILSKTTARTGSTAGWSIFKNGNGFTAYLANGTANIQIGGSSAGSINDDLWHTIAMVMYRDGAVFRAEFYKDGDLAASGSLTSAGGITSTAPVTLGFNPEVFSTAYVDMQMTDVRIWKSRVLPTTINKYDCFDQIPPDHPNYATLIGHWSTVKAKLNTATNSFVDVSGNGRVGLINSANGGTVQWTKFDEVSQNLCPTGDEGYYKIVPNNIDISLQVMQWMGINTTTYNLKGRSWISNYINL</sequence>
<evidence type="ECO:0000256" key="1">
    <source>
        <dbReference type="SAM" id="SignalP"/>
    </source>
</evidence>
<dbReference type="Pfam" id="PF01663">
    <property type="entry name" value="Phosphodiest"/>
    <property type="match status" value="1"/>
</dbReference>
<dbReference type="SUPFAM" id="SSF53649">
    <property type="entry name" value="Alkaline phosphatase-like"/>
    <property type="match status" value="1"/>
</dbReference>
<dbReference type="Gene3D" id="3.40.720.10">
    <property type="entry name" value="Alkaline Phosphatase, subunit A"/>
    <property type="match status" value="1"/>
</dbReference>
<feature type="chain" id="PRO_5045616123" evidence="1">
    <location>
        <begin position="25"/>
        <end position="605"/>
    </location>
</feature>
<reference evidence="3" key="1">
    <citation type="journal article" date="2019" name="Int. J. Syst. Evol. Microbiol.">
        <title>The Global Catalogue of Microorganisms (GCM) 10K type strain sequencing project: providing services to taxonomists for standard genome sequencing and annotation.</title>
        <authorList>
            <consortium name="The Broad Institute Genomics Platform"/>
            <consortium name="The Broad Institute Genome Sequencing Center for Infectious Disease"/>
            <person name="Wu L."/>
            <person name="Ma J."/>
        </authorList>
    </citation>
    <scope>NUCLEOTIDE SEQUENCE [LARGE SCALE GENOMIC DNA]</scope>
    <source>
        <strain evidence="3">KCTC 23299</strain>
    </source>
</reference>
<organism evidence="2 3">
    <name type="scientific">Terrimonas rubra</name>
    <dbReference type="NCBI Taxonomy" id="1035890"/>
    <lineage>
        <taxon>Bacteria</taxon>
        <taxon>Pseudomonadati</taxon>
        <taxon>Bacteroidota</taxon>
        <taxon>Chitinophagia</taxon>
        <taxon>Chitinophagales</taxon>
        <taxon>Chitinophagaceae</taxon>
        <taxon>Terrimonas</taxon>
    </lineage>
</organism>
<keyword evidence="1" id="KW-0732">Signal</keyword>
<dbReference type="SUPFAM" id="SSF49899">
    <property type="entry name" value="Concanavalin A-like lectins/glucanases"/>
    <property type="match status" value="1"/>
</dbReference>
<accession>A0ABW6ABX9</accession>
<protein>
    <submittedName>
        <fullName evidence="2">LamG-like jellyroll fold domain-containing protein</fullName>
    </submittedName>
</protein>
<gene>
    <name evidence="2" type="ORF">ACFS6H_18380</name>
</gene>